<dbReference type="SUPFAM" id="SSF54506">
    <property type="entry name" value="Diaminopimelate epimerase-like"/>
    <property type="match status" value="2"/>
</dbReference>
<evidence type="ECO:0000256" key="1">
    <source>
        <dbReference type="ARBA" id="ARBA00007673"/>
    </source>
</evidence>
<dbReference type="PANTHER" id="PTHR43709:SF2">
    <property type="entry name" value="DUF453 DOMAIN PROTEIN (AFU_ORTHOLOGUE AFUA_6G00360)"/>
    <property type="match status" value="1"/>
</dbReference>
<dbReference type="PANTHER" id="PTHR43709">
    <property type="entry name" value="ACONITATE ISOMERASE-RELATED"/>
    <property type="match status" value="1"/>
</dbReference>
<evidence type="ECO:0000256" key="2">
    <source>
        <dbReference type="ARBA" id="ARBA00023235"/>
    </source>
</evidence>
<dbReference type="KEGG" id="nmk:CHR53_15845"/>
<dbReference type="Gene3D" id="3.10.310.10">
    <property type="entry name" value="Diaminopimelate Epimerase, Chain A, domain 1"/>
    <property type="match status" value="2"/>
</dbReference>
<evidence type="ECO:0000313" key="4">
    <source>
        <dbReference type="Proteomes" id="UP000282892"/>
    </source>
</evidence>
<dbReference type="AlphaFoldDB" id="A0A3Q9QZJ9"/>
<dbReference type="EMBL" id="CP022572">
    <property type="protein sequence ID" value="AZU62619.1"/>
    <property type="molecule type" value="Genomic_DNA"/>
</dbReference>
<keyword evidence="2" id="KW-0413">Isomerase</keyword>
<dbReference type="STRING" id="1193713.GCA_001636315_05593"/>
<name>A0A3Q9QZJ9_9BACI</name>
<comment type="similarity">
    <text evidence="1">Belongs to the PrpF family.</text>
</comment>
<proteinExistence type="inferred from homology"/>
<dbReference type="Pfam" id="PF04303">
    <property type="entry name" value="PrpF"/>
    <property type="match status" value="1"/>
</dbReference>
<sequence length="400" mass="43308">MSSYIQNYRIPTTIMRGGTSKGLILRSIDLPSNPIVRDQVILRIFGSPDTNQIDGLGGGSSLTSKLAIVSPPSHPDAHIDYTFGQVSLNQNTIDYQATCGNIATAVGLYALEEGYIRLTEPLTCIRVYNTNTNKIIAIEIPVANGHIQYEGEFSIDGVPGLSSKIMLNFLDTGGTHTGKTLPTSNPTDIIQIPDGRKFEVSIIDSVNPLVFVRATDVGIQGTELPAQINSKLELLNTLEKIRVEAGILAGFLENSDHVTPSTHALPKIAVVSPPQDYVNINNEIIRKENIDITSRYISMGTLHRAFAVSGSIAVATAAQINGTIPNQQIFAAGNGIRIGHPSGVLYTEVTVEKSGSNWIVPRAAIGRTARRIMDGYAYVPFSMLTLDDEVGKEIYEVQQY</sequence>
<keyword evidence="4" id="KW-1185">Reference proteome</keyword>
<dbReference type="GO" id="GO:0016853">
    <property type="term" value="F:isomerase activity"/>
    <property type="evidence" value="ECO:0007669"/>
    <property type="project" value="UniProtKB-KW"/>
</dbReference>
<dbReference type="InterPro" id="IPR007400">
    <property type="entry name" value="PrpF-like"/>
</dbReference>
<dbReference type="OrthoDB" id="9779763at2"/>
<gene>
    <name evidence="3" type="ORF">CHR53_15845</name>
</gene>
<dbReference type="Proteomes" id="UP000282892">
    <property type="component" value="Chromosome"/>
</dbReference>
<accession>A0A3Q9QZJ9</accession>
<protein>
    <submittedName>
        <fullName evidence="3">PrpF protein</fullName>
    </submittedName>
</protein>
<reference evidence="3 4" key="1">
    <citation type="submission" date="2017-07" db="EMBL/GenBank/DDBJ databases">
        <title>The complete genome sequence of Bacillus mesonae strain H20-5, an efficient strain improving plant abiotic stress resistance.</title>
        <authorList>
            <person name="Kim S.Y."/>
            <person name="Song H."/>
            <person name="Sang M.K."/>
            <person name="Weon H.-Y."/>
            <person name="Song J."/>
        </authorList>
    </citation>
    <scope>NUCLEOTIDE SEQUENCE [LARGE SCALE GENOMIC DNA]</scope>
    <source>
        <strain evidence="3 4">H20-5</strain>
    </source>
</reference>
<evidence type="ECO:0000313" key="3">
    <source>
        <dbReference type="EMBL" id="AZU62619.1"/>
    </source>
</evidence>
<organism evidence="3 4">
    <name type="scientific">Neobacillus mesonae</name>
    <dbReference type="NCBI Taxonomy" id="1193713"/>
    <lineage>
        <taxon>Bacteria</taxon>
        <taxon>Bacillati</taxon>
        <taxon>Bacillota</taxon>
        <taxon>Bacilli</taxon>
        <taxon>Bacillales</taxon>
        <taxon>Bacillaceae</taxon>
        <taxon>Neobacillus</taxon>
    </lineage>
</organism>